<keyword evidence="2" id="KW-1185">Reference proteome</keyword>
<dbReference type="Proteomes" id="UP001177021">
    <property type="component" value="Unassembled WGS sequence"/>
</dbReference>
<proteinExistence type="predicted"/>
<name>A0ACB0IU13_TRIPR</name>
<organism evidence="1 2">
    <name type="scientific">Trifolium pratense</name>
    <name type="common">Red clover</name>
    <dbReference type="NCBI Taxonomy" id="57577"/>
    <lineage>
        <taxon>Eukaryota</taxon>
        <taxon>Viridiplantae</taxon>
        <taxon>Streptophyta</taxon>
        <taxon>Embryophyta</taxon>
        <taxon>Tracheophyta</taxon>
        <taxon>Spermatophyta</taxon>
        <taxon>Magnoliopsida</taxon>
        <taxon>eudicotyledons</taxon>
        <taxon>Gunneridae</taxon>
        <taxon>Pentapetalae</taxon>
        <taxon>rosids</taxon>
        <taxon>fabids</taxon>
        <taxon>Fabales</taxon>
        <taxon>Fabaceae</taxon>
        <taxon>Papilionoideae</taxon>
        <taxon>50 kb inversion clade</taxon>
        <taxon>NPAAA clade</taxon>
        <taxon>Hologalegina</taxon>
        <taxon>IRL clade</taxon>
        <taxon>Trifolieae</taxon>
        <taxon>Trifolium</taxon>
    </lineage>
</organism>
<protein>
    <submittedName>
        <fullName evidence="1">Uncharacterized protein</fullName>
    </submittedName>
</protein>
<accession>A0ACB0IU13</accession>
<gene>
    <name evidence="1" type="ORF">MILVUS5_LOCUS6333</name>
</gene>
<sequence length="80" mass="8005">MRQPDTKIDSAAQPGASGSQVQGSQTVAQSSAQIGAQTGTQAAAEYGTKIGTQISAENGCGGIEEGSVVAFTAFLFVHMA</sequence>
<evidence type="ECO:0000313" key="1">
    <source>
        <dbReference type="EMBL" id="CAJ2635692.1"/>
    </source>
</evidence>
<dbReference type="EMBL" id="CASHSV030000002">
    <property type="protein sequence ID" value="CAJ2635692.1"/>
    <property type="molecule type" value="Genomic_DNA"/>
</dbReference>
<evidence type="ECO:0000313" key="2">
    <source>
        <dbReference type="Proteomes" id="UP001177021"/>
    </source>
</evidence>
<comment type="caution">
    <text evidence="1">The sequence shown here is derived from an EMBL/GenBank/DDBJ whole genome shotgun (WGS) entry which is preliminary data.</text>
</comment>
<reference evidence="1" key="1">
    <citation type="submission" date="2023-10" db="EMBL/GenBank/DDBJ databases">
        <authorList>
            <person name="Rodriguez Cubillos JULIANA M."/>
            <person name="De Vega J."/>
        </authorList>
    </citation>
    <scope>NUCLEOTIDE SEQUENCE</scope>
</reference>